<dbReference type="AlphaFoldDB" id="A0A218XCZ5"/>
<feature type="domain" description="C2H2-type" evidence="1">
    <location>
        <begin position="108"/>
        <end position="128"/>
    </location>
</feature>
<dbReference type="Proteomes" id="UP000197138">
    <property type="component" value="Unassembled WGS sequence"/>
</dbReference>
<comment type="caution">
    <text evidence="2">The sequence shown here is derived from an EMBL/GenBank/DDBJ whole genome shotgun (WGS) entry which is preliminary data.</text>
</comment>
<accession>A0A218XCZ5</accession>
<name>A0A218XCZ5_PUNGR</name>
<dbReference type="PROSITE" id="PS00028">
    <property type="entry name" value="ZINC_FINGER_C2H2_1"/>
    <property type="match status" value="1"/>
</dbReference>
<sequence>MKFRKECVCRMRIAPVEDRQGPFLGRRYNKASDSHGRVCGWDGQPLVTAHFAVEEEKTAGGLHSKVSMTRMSCRQCVAEMDSTSGNSASRCGKEKTAGGLPAKVSKTCLSCRDVVARMDLASSHGASHRGEEKTAVGLPAKVDTTRLSCIECAASVQNKIECIRPFLSGVHSRQLLVASLQLDAGAREFPLELMLVCEFFILLGYL</sequence>
<gene>
    <name evidence="2" type="ORF">CDL15_Pgr029174</name>
</gene>
<evidence type="ECO:0000259" key="1">
    <source>
        <dbReference type="PROSITE" id="PS00028"/>
    </source>
</evidence>
<organism evidence="2 3">
    <name type="scientific">Punica granatum</name>
    <name type="common">Pomegranate</name>
    <dbReference type="NCBI Taxonomy" id="22663"/>
    <lineage>
        <taxon>Eukaryota</taxon>
        <taxon>Viridiplantae</taxon>
        <taxon>Streptophyta</taxon>
        <taxon>Embryophyta</taxon>
        <taxon>Tracheophyta</taxon>
        <taxon>Spermatophyta</taxon>
        <taxon>Magnoliopsida</taxon>
        <taxon>eudicotyledons</taxon>
        <taxon>Gunneridae</taxon>
        <taxon>Pentapetalae</taxon>
        <taxon>rosids</taxon>
        <taxon>malvids</taxon>
        <taxon>Myrtales</taxon>
        <taxon>Lythraceae</taxon>
        <taxon>Punica</taxon>
    </lineage>
</organism>
<evidence type="ECO:0000313" key="3">
    <source>
        <dbReference type="Proteomes" id="UP000197138"/>
    </source>
</evidence>
<proteinExistence type="predicted"/>
<dbReference type="InterPro" id="IPR013087">
    <property type="entry name" value="Znf_C2H2_type"/>
</dbReference>
<evidence type="ECO:0000313" key="2">
    <source>
        <dbReference type="EMBL" id="OWM82813.1"/>
    </source>
</evidence>
<dbReference type="EMBL" id="MTKT01001946">
    <property type="protein sequence ID" value="OWM82813.1"/>
    <property type="molecule type" value="Genomic_DNA"/>
</dbReference>
<protein>
    <recommendedName>
        <fullName evidence="1">C2H2-type domain-containing protein</fullName>
    </recommendedName>
</protein>
<reference evidence="3" key="1">
    <citation type="journal article" date="2017" name="Plant J.">
        <title>The pomegranate (Punica granatum L.) genome and the genomics of punicalagin biosynthesis.</title>
        <authorList>
            <person name="Qin G."/>
            <person name="Xu C."/>
            <person name="Ming R."/>
            <person name="Tang H."/>
            <person name="Guyot R."/>
            <person name="Kramer E.M."/>
            <person name="Hu Y."/>
            <person name="Yi X."/>
            <person name="Qi Y."/>
            <person name="Xu X."/>
            <person name="Gao Z."/>
            <person name="Pan H."/>
            <person name="Jian J."/>
            <person name="Tian Y."/>
            <person name="Yue Z."/>
            <person name="Xu Y."/>
        </authorList>
    </citation>
    <scope>NUCLEOTIDE SEQUENCE [LARGE SCALE GENOMIC DNA]</scope>
    <source>
        <strain evidence="3">cv. Dabenzi</strain>
    </source>
</reference>